<gene>
    <name evidence="1" type="ORF">DC487_08485</name>
</gene>
<reference evidence="1 2" key="1">
    <citation type="submission" date="2018-04" db="EMBL/GenBank/DDBJ databases">
        <title>Sphingobacterium cortibacter sp. nov.</title>
        <authorList>
            <person name="Li Y."/>
        </authorList>
    </citation>
    <scope>NUCLEOTIDE SEQUENCE [LARGE SCALE GENOMIC DNA]</scope>
    <source>
        <strain evidence="1 2">2c-3</strain>
    </source>
</reference>
<evidence type="ECO:0000313" key="1">
    <source>
        <dbReference type="EMBL" id="PVH26042.1"/>
    </source>
</evidence>
<dbReference type="Proteomes" id="UP000245627">
    <property type="component" value="Unassembled WGS sequence"/>
</dbReference>
<name>A0A2T8HL44_9SPHI</name>
<evidence type="ECO:0000313" key="2">
    <source>
        <dbReference type="Proteomes" id="UP000245627"/>
    </source>
</evidence>
<comment type="caution">
    <text evidence="1">The sequence shown here is derived from an EMBL/GenBank/DDBJ whole genome shotgun (WGS) entry which is preliminary data.</text>
</comment>
<dbReference type="OrthoDB" id="285538at2"/>
<proteinExistence type="predicted"/>
<dbReference type="AlphaFoldDB" id="A0A2T8HL44"/>
<protein>
    <submittedName>
        <fullName evidence="1">Uncharacterized protein</fullName>
    </submittedName>
</protein>
<keyword evidence="2" id="KW-1185">Reference proteome</keyword>
<sequence>MIPQNFEEWKICIEQKCGIPLTRQFAEQRLAIYKNEKLPETQRFIARYGADHLQHIIAWFTRVVEEKKNELSV</sequence>
<organism evidence="1 2">
    <name type="scientific">Sphingobacterium corticibacter</name>
    <dbReference type="NCBI Taxonomy" id="2171749"/>
    <lineage>
        <taxon>Bacteria</taxon>
        <taxon>Pseudomonadati</taxon>
        <taxon>Bacteroidota</taxon>
        <taxon>Sphingobacteriia</taxon>
        <taxon>Sphingobacteriales</taxon>
        <taxon>Sphingobacteriaceae</taxon>
        <taxon>Sphingobacterium</taxon>
    </lineage>
</organism>
<dbReference type="EMBL" id="QDKG01000002">
    <property type="protein sequence ID" value="PVH26042.1"/>
    <property type="molecule type" value="Genomic_DNA"/>
</dbReference>
<accession>A0A2T8HL44</accession>